<comment type="caution">
    <text evidence="1">The sequence shown here is derived from an EMBL/GenBank/DDBJ whole genome shotgun (WGS) entry which is preliminary data.</text>
</comment>
<sequence length="47" mass="5510">MKWFVIQLPTSWLDMMKRSLLLLIVSFSFISTSLGQRAWEKPGCHLL</sequence>
<dbReference type="AlphaFoldDB" id="A0AAD9KE61"/>
<dbReference type="EMBL" id="JAODUP010000008">
    <property type="protein sequence ID" value="KAK2169617.1"/>
    <property type="molecule type" value="Genomic_DNA"/>
</dbReference>
<reference evidence="1" key="1">
    <citation type="journal article" date="2023" name="Mol. Biol. Evol.">
        <title>Third-Generation Sequencing Reveals the Adaptive Role of the Epigenome in Three Deep-Sea Polychaetes.</title>
        <authorList>
            <person name="Perez M."/>
            <person name="Aroh O."/>
            <person name="Sun Y."/>
            <person name="Lan Y."/>
            <person name="Juniper S.K."/>
            <person name="Young C.R."/>
            <person name="Angers B."/>
            <person name="Qian P.Y."/>
        </authorList>
    </citation>
    <scope>NUCLEOTIDE SEQUENCE</scope>
    <source>
        <strain evidence="1">P08H-3</strain>
    </source>
</reference>
<evidence type="ECO:0000313" key="1">
    <source>
        <dbReference type="EMBL" id="KAK2169617.1"/>
    </source>
</evidence>
<feature type="non-terminal residue" evidence="1">
    <location>
        <position position="1"/>
    </location>
</feature>
<dbReference type="Proteomes" id="UP001208570">
    <property type="component" value="Unassembled WGS sequence"/>
</dbReference>
<gene>
    <name evidence="1" type="ORF">LSH36_8g02003</name>
</gene>
<protein>
    <submittedName>
        <fullName evidence="1">Uncharacterized protein</fullName>
    </submittedName>
</protein>
<evidence type="ECO:0000313" key="2">
    <source>
        <dbReference type="Proteomes" id="UP001208570"/>
    </source>
</evidence>
<name>A0AAD9KE61_9ANNE</name>
<organism evidence="1 2">
    <name type="scientific">Paralvinella palmiformis</name>
    <dbReference type="NCBI Taxonomy" id="53620"/>
    <lineage>
        <taxon>Eukaryota</taxon>
        <taxon>Metazoa</taxon>
        <taxon>Spiralia</taxon>
        <taxon>Lophotrochozoa</taxon>
        <taxon>Annelida</taxon>
        <taxon>Polychaeta</taxon>
        <taxon>Sedentaria</taxon>
        <taxon>Canalipalpata</taxon>
        <taxon>Terebellida</taxon>
        <taxon>Terebelliformia</taxon>
        <taxon>Alvinellidae</taxon>
        <taxon>Paralvinella</taxon>
    </lineage>
</organism>
<proteinExistence type="predicted"/>
<keyword evidence="2" id="KW-1185">Reference proteome</keyword>
<accession>A0AAD9KE61</accession>